<protein>
    <submittedName>
        <fullName evidence="5">Adenylate/guanylate cyclase</fullName>
    </submittedName>
</protein>
<evidence type="ECO:0000256" key="3">
    <source>
        <dbReference type="PROSITE-ProRule" id="PRU00169"/>
    </source>
</evidence>
<dbReference type="SUPFAM" id="SSF52172">
    <property type="entry name" value="CheY-like"/>
    <property type="match status" value="1"/>
</dbReference>
<reference evidence="5 6" key="1">
    <citation type="journal article" date="2015" name="Nature">
        <title>rRNA introns, odd ribosomes, and small enigmatic genomes across a large radiation of phyla.</title>
        <authorList>
            <person name="Brown C.T."/>
            <person name="Hug L.A."/>
            <person name="Thomas B.C."/>
            <person name="Sharon I."/>
            <person name="Castelle C.J."/>
            <person name="Singh A."/>
            <person name="Wilkins M.J."/>
            <person name="Williams K.H."/>
            <person name="Banfield J.F."/>
        </authorList>
    </citation>
    <scope>NUCLEOTIDE SEQUENCE [LARGE SCALE GENOMIC DNA]</scope>
</reference>
<dbReference type="InterPro" id="IPR050595">
    <property type="entry name" value="Bact_response_regulator"/>
</dbReference>
<feature type="domain" description="Response regulatory" evidence="4">
    <location>
        <begin position="9"/>
        <end position="119"/>
    </location>
</feature>
<dbReference type="PANTHER" id="PTHR44591:SF14">
    <property type="entry name" value="PROTEIN PILG"/>
    <property type="match status" value="1"/>
</dbReference>
<keyword evidence="1 3" id="KW-0597">Phosphoprotein</keyword>
<sequence>MNDNSNQIRILIIEDENFFLKPLSNAFKKEGFKVSEAMNGDAGLKKAKHEKPDLIFLDIIMPGMDGLDVLINMRQNKGSKNTPVVILTSVEHSMRESEIDVDKACIRILKINAEISQLVEFMKLFRDKYSQNQEKNVKKFLEGLKKEVRIK</sequence>
<proteinExistence type="predicted"/>
<feature type="modified residue" description="4-aspartylphosphate" evidence="3">
    <location>
        <position position="58"/>
    </location>
</feature>
<dbReference type="InterPro" id="IPR011006">
    <property type="entry name" value="CheY-like_superfamily"/>
</dbReference>
<dbReference type="Proteomes" id="UP000034581">
    <property type="component" value="Unassembled WGS sequence"/>
</dbReference>
<dbReference type="PROSITE" id="PS50110">
    <property type="entry name" value="RESPONSE_REGULATORY"/>
    <property type="match status" value="1"/>
</dbReference>
<comment type="caution">
    <text evidence="5">The sequence shown here is derived from an EMBL/GenBank/DDBJ whole genome shotgun (WGS) entry which is preliminary data.</text>
</comment>
<dbReference type="InterPro" id="IPR001789">
    <property type="entry name" value="Sig_transdc_resp-reg_receiver"/>
</dbReference>
<evidence type="ECO:0000313" key="6">
    <source>
        <dbReference type="Proteomes" id="UP000034581"/>
    </source>
</evidence>
<name>A0A0G0BJT9_UNCC3</name>
<dbReference type="SMART" id="SM00448">
    <property type="entry name" value="REC"/>
    <property type="match status" value="1"/>
</dbReference>
<evidence type="ECO:0000259" key="4">
    <source>
        <dbReference type="PROSITE" id="PS50110"/>
    </source>
</evidence>
<organism evidence="5 6">
    <name type="scientific">candidate division CPR3 bacterium GW2011_GWF2_35_18</name>
    <dbReference type="NCBI Taxonomy" id="1618350"/>
    <lineage>
        <taxon>Bacteria</taxon>
        <taxon>Bacteria division CPR3</taxon>
    </lineage>
</organism>
<dbReference type="GO" id="GO:0000160">
    <property type="term" value="P:phosphorelay signal transduction system"/>
    <property type="evidence" value="ECO:0007669"/>
    <property type="project" value="UniProtKB-KW"/>
</dbReference>
<dbReference type="Gene3D" id="3.40.50.2300">
    <property type="match status" value="1"/>
</dbReference>
<keyword evidence="2" id="KW-0902">Two-component regulatory system</keyword>
<dbReference type="Pfam" id="PF00072">
    <property type="entry name" value="Response_reg"/>
    <property type="match status" value="1"/>
</dbReference>
<evidence type="ECO:0000256" key="2">
    <source>
        <dbReference type="ARBA" id="ARBA00023012"/>
    </source>
</evidence>
<evidence type="ECO:0000313" key="5">
    <source>
        <dbReference type="EMBL" id="KKP69754.1"/>
    </source>
</evidence>
<gene>
    <name evidence="5" type="ORF">UR67_C0003G0032</name>
</gene>
<dbReference type="AlphaFoldDB" id="A0A0G0BJT9"/>
<dbReference type="EMBL" id="LBQB01000003">
    <property type="protein sequence ID" value="KKP69754.1"/>
    <property type="molecule type" value="Genomic_DNA"/>
</dbReference>
<evidence type="ECO:0000256" key="1">
    <source>
        <dbReference type="ARBA" id="ARBA00022553"/>
    </source>
</evidence>
<dbReference type="PANTHER" id="PTHR44591">
    <property type="entry name" value="STRESS RESPONSE REGULATOR PROTEIN 1"/>
    <property type="match status" value="1"/>
</dbReference>
<accession>A0A0G0BJT9</accession>
<dbReference type="STRING" id="1618350.UR67_C0003G0032"/>
<dbReference type="CDD" id="cd17574">
    <property type="entry name" value="REC_OmpR"/>
    <property type="match status" value="1"/>
</dbReference>